<proteinExistence type="predicted"/>
<keyword evidence="2" id="KW-1185">Reference proteome</keyword>
<dbReference type="EMBL" id="JACONT010000006">
    <property type="protein sequence ID" value="MBC3940942.1"/>
    <property type="molecule type" value="Genomic_DNA"/>
</dbReference>
<organism evidence="1 2">
    <name type="scientific">Sphingomonas albertensis</name>
    <dbReference type="NCBI Taxonomy" id="2762591"/>
    <lineage>
        <taxon>Bacteria</taxon>
        <taxon>Pseudomonadati</taxon>
        <taxon>Pseudomonadota</taxon>
        <taxon>Alphaproteobacteria</taxon>
        <taxon>Sphingomonadales</taxon>
        <taxon>Sphingomonadaceae</taxon>
        <taxon>Sphingomonas</taxon>
    </lineage>
</organism>
<evidence type="ECO:0000313" key="1">
    <source>
        <dbReference type="EMBL" id="MBC3940942.1"/>
    </source>
</evidence>
<protein>
    <recommendedName>
        <fullName evidence="3">Phage tail protein</fullName>
    </recommendedName>
</protein>
<gene>
    <name evidence="1" type="ORF">H8S47_04495</name>
</gene>
<comment type="caution">
    <text evidence="1">The sequence shown here is derived from an EMBL/GenBank/DDBJ whole genome shotgun (WGS) entry which is preliminary data.</text>
</comment>
<dbReference type="Proteomes" id="UP000597613">
    <property type="component" value="Unassembled WGS sequence"/>
</dbReference>
<accession>A0ABR7ALW5</accession>
<evidence type="ECO:0000313" key="2">
    <source>
        <dbReference type="Proteomes" id="UP000597613"/>
    </source>
</evidence>
<reference evidence="1 2" key="1">
    <citation type="submission" date="2020-08" db="EMBL/GenBank/DDBJ databases">
        <title>Putative novel bacterial strains isolated from necrotic wheat leaf tissues caused by Xanthomonas translucens.</title>
        <authorList>
            <person name="Tambong J.T."/>
        </authorList>
    </citation>
    <scope>NUCLEOTIDE SEQUENCE [LARGE SCALE GENOMIC DNA]</scope>
    <source>
        <strain evidence="2">DOAB 1063</strain>
    </source>
</reference>
<name>A0ABR7ALW5_9SPHN</name>
<evidence type="ECO:0008006" key="3">
    <source>
        <dbReference type="Google" id="ProtNLM"/>
    </source>
</evidence>
<sequence length="638" mass="64682">MSLVLRITDAGRAALVNAARDGTNAVRIASVGVSPTAIVAAANTAALPGEVKRIATISGAGVAADVIHLVVRDETADTYTVRSLALYLTDGTLFGAYGQAAPIIEKSAGALLLLAIDATLLDVAASQITFGNANFLNPPATTATPGVVELATDAEATALADAVRALTPKNMAAIFTAANVLSRLLSVDGAGSGLDADLLDGRQGAEFALWSGGNFTGPVGIRHAGLAAGLRISDGTNGYGFLQFGEASDANVSLNWYMGSSADNALSIYQGQFGAGALRLRITQTTVAFNGSLMWNAANDGAGSGLDADLLDGQQGAWYTDIVARLGYTPVNVTTFTGANIISRLLTVDGAGSGLDADLLDGRQGAEFALLAGAAFTGAVSAPTGTIGSVTGDANANLLVGVTTGSAHILAKGGAENAQHTGFLGPNGYVATFNIANASGQSSAASAFYLSKNSSTGRSINAAGTINASGADYAEYMQKADGCGPIAAGDVCGVDINGELVTRWADARSFVVKSDQPGFVGNDTYGAHLGERPIEPTDETADDWDTAHAAYVADLATFEDALEAARANVDRIAFCGQVPVAVSGAFAVGDYIVAAPDGDGITAVAIDAATIGFDQYRARIGKVWAVRDGRAWVDVQHG</sequence>
<dbReference type="RefSeq" id="WP_187502723.1">
    <property type="nucleotide sequence ID" value="NZ_CP162536.1"/>
</dbReference>